<dbReference type="RefSeq" id="WP_038088470.1">
    <property type="nucleotide sequence ID" value="NZ_JMIR01000015.1"/>
</dbReference>
<accession>A0A074LLL0</accession>
<keyword evidence="2" id="KW-1185">Reference proteome</keyword>
<dbReference type="EMBL" id="JMIR01000015">
    <property type="protein sequence ID" value="KEO82996.1"/>
    <property type="molecule type" value="Genomic_DNA"/>
</dbReference>
<evidence type="ECO:0000313" key="2">
    <source>
        <dbReference type="Proteomes" id="UP000027931"/>
    </source>
</evidence>
<protein>
    <submittedName>
        <fullName evidence="1">Uncharacterized protein</fullName>
    </submittedName>
</protein>
<dbReference type="STRING" id="1157490.EL26_11945"/>
<name>A0A074LLL0_9BACL</name>
<reference evidence="1 2" key="1">
    <citation type="journal article" date="2013" name="Int. J. Syst. Evol. Microbiol.">
        <title>Tumebacillus flagellatus sp. nov., an alpha-amylase/pullulanase-producing bacterium isolated from cassava wastewater.</title>
        <authorList>
            <person name="Wang Q."/>
            <person name="Xie N."/>
            <person name="Qin Y."/>
            <person name="Shen N."/>
            <person name="Zhu J."/>
            <person name="Mi H."/>
            <person name="Huang R."/>
        </authorList>
    </citation>
    <scope>NUCLEOTIDE SEQUENCE [LARGE SCALE GENOMIC DNA]</scope>
    <source>
        <strain evidence="1 2">GST4</strain>
    </source>
</reference>
<proteinExistence type="predicted"/>
<dbReference type="eggNOG" id="ENOG50345C0">
    <property type="taxonomic scope" value="Bacteria"/>
</dbReference>
<sequence>MSKDRILGSSAKIELYTDRGVMTIEVDGFSKNQKHEVKARNPLGNIGEHHQVIYKGWELDFKLGKVDGQVAEFFQTIDDALLAGKSTPRVRVVETVKHFDGQNEVWVYPDTVLFGYKSDAANAADEIKEEFKGACNKRLRG</sequence>
<dbReference type="Proteomes" id="UP000027931">
    <property type="component" value="Unassembled WGS sequence"/>
</dbReference>
<organism evidence="1 2">
    <name type="scientific">Tumebacillus flagellatus</name>
    <dbReference type="NCBI Taxonomy" id="1157490"/>
    <lineage>
        <taxon>Bacteria</taxon>
        <taxon>Bacillati</taxon>
        <taxon>Bacillota</taxon>
        <taxon>Bacilli</taxon>
        <taxon>Bacillales</taxon>
        <taxon>Alicyclobacillaceae</taxon>
        <taxon>Tumebacillus</taxon>
    </lineage>
</organism>
<dbReference type="AlphaFoldDB" id="A0A074LLL0"/>
<comment type="caution">
    <text evidence="1">The sequence shown here is derived from an EMBL/GenBank/DDBJ whole genome shotgun (WGS) entry which is preliminary data.</text>
</comment>
<dbReference type="OrthoDB" id="9810648at2"/>
<gene>
    <name evidence="1" type="ORF">EL26_11945</name>
</gene>
<evidence type="ECO:0000313" key="1">
    <source>
        <dbReference type="EMBL" id="KEO82996.1"/>
    </source>
</evidence>